<keyword evidence="2" id="KW-1185">Reference proteome</keyword>
<feature type="chain" id="PRO_5036926974" evidence="1">
    <location>
        <begin position="17"/>
        <end position="64"/>
    </location>
</feature>
<dbReference type="Proteomes" id="UP000887565">
    <property type="component" value="Unplaced"/>
</dbReference>
<accession>A0A915I7V4</accession>
<feature type="signal peptide" evidence="1">
    <location>
        <begin position="1"/>
        <end position="16"/>
    </location>
</feature>
<dbReference type="WBParaSite" id="nRc.2.0.1.t10244-RA">
    <property type="protein sequence ID" value="nRc.2.0.1.t10244-RA"/>
    <property type="gene ID" value="nRc.2.0.1.g10244"/>
</dbReference>
<dbReference type="PROSITE" id="PS51257">
    <property type="entry name" value="PROKAR_LIPOPROTEIN"/>
    <property type="match status" value="1"/>
</dbReference>
<reference evidence="3" key="1">
    <citation type="submission" date="2022-11" db="UniProtKB">
        <authorList>
            <consortium name="WormBaseParasite"/>
        </authorList>
    </citation>
    <scope>IDENTIFICATION</scope>
</reference>
<sequence>MKALLIVIAIFMLAVMDPIMQSNSPLVGAACTQDSCYAKCKRKNCSSASCNNAGNCVCQSCLPG</sequence>
<evidence type="ECO:0000256" key="1">
    <source>
        <dbReference type="SAM" id="SignalP"/>
    </source>
</evidence>
<proteinExistence type="predicted"/>
<evidence type="ECO:0000313" key="3">
    <source>
        <dbReference type="WBParaSite" id="nRc.2.0.1.t10244-RA"/>
    </source>
</evidence>
<dbReference type="AlphaFoldDB" id="A0A915I7V4"/>
<protein>
    <submittedName>
        <fullName evidence="3">AKTx</fullName>
    </submittedName>
</protein>
<evidence type="ECO:0000313" key="2">
    <source>
        <dbReference type="Proteomes" id="UP000887565"/>
    </source>
</evidence>
<name>A0A915I7V4_ROMCU</name>
<keyword evidence="1" id="KW-0732">Signal</keyword>
<organism evidence="2 3">
    <name type="scientific">Romanomermis culicivorax</name>
    <name type="common">Nematode worm</name>
    <dbReference type="NCBI Taxonomy" id="13658"/>
    <lineage>
        <taxon>Eukaryota</taxon>
        <taxon>Metazoa</taxon>
        <taxon>Ecdysozoa</taxon>
        <taxon>Nematoda</taxon>
        <taxon>Enoplea</taxon>
        <taxon>Dorylaimia</taxon>
        <taxon>Mermithida</taxon>
        <taxon>Mermithoidea</taxon>
        <taxon>Mermithidae</taxon>
        <taxon>Romanomermis</taxon>
    </lineage>
</organism>